<dbReference type="KEGG" id="bman:114246993"/>
<dbReference type="OrthoDB" id="7404655at2759"/>
<name>A0A6J2K3L5_BOMMA</name>
<evidence type="ECO:0000256" key="2">
    <source>
        <dbReference type="SAM" id="Phobius"/>
    </source>
</evidence>
<evidence type="ECO:0000313" key="3">
    <source>
        <dbReference type="Proteomes" id="UP000504629"/>
    </source>
</evidence>
<evidence type="ECO:0000313" key="4">
    <source>
        <dbReference type="RefSeq" id="XP_028035577.1"/>
    </source>
</evidence>
<dbReference type="Proteomes" id="UP000504629">
    <property type="component" value="Unplaced"/>
</dbReference>
<feature type="region of interest" description="Disordered" evidence="1">
    <location>
        <begin position="50"/>
        <end position="83"/>
    </location>
</feature>
<gene>
    <name evidence="4" type="primary">LOC114246993</name>
</gene>
<keyword evidence="3" id="KW-1185">Reference proteome</keyword>
<evidence type="ECO:0000256" key="1">
    <source>
        <dbReference type="SAM" id="MobiDB-lite"/>
    </source>
</evidence>
<organism evidence="3 4">
    <name type="scientific">Bombyx mandarina</name>
    <name type="common">Wild silk moth</name>
    <name type="synonym">Wild silkworm</name>
    <dbReference type="NCBI Taxonomy" id="7092"/>
    <lineage>
        <taxon>Eukaryota</taxon>
        <taxon>Metazoa</taxon>
        <taxon>Ecdysozoa</taxon>
        <taxon>Arthropoda</taxon>
        <taxon>Hexapoda</taxon>
        <taxon>Insecta</taxon>
        <taxon>Pterygota</taxon>
        <taxon>Neoptera</taxon>
        <taxon>Endopterygota</taxon>
        <taxon>Lepidoptera</taxon>
        <taxon>Glossata</taxon>
        <taxon>Ditrysia</taxon>
        <taxon>Bombycoidea</taxon>
        <taxon>Bombycidae</taxon>
        <taxon>Bombycinae</taxon>
        <taxon>Bombyx</taxon>
    </lineage>
</organism>
<keyword evidence="2" id="KW-0812">Transmembrane</keyword>
<dbReference type="AlphaFoldDB" id="A0A6J2K3L5"/>
<protein>
    <submittedName>
        <fullName evidence="4">Uncharacterized protein LOC114246993</fullName>
    </submittedName>
</protein>
<reference evidence="4" key="1">
    <citation type="submission" date="2025-08" db="UniProtKB">
        <authorList>
            <consortium name="RefSeq"/>
        </authorList>
    </citation>
    <scope>IDENTIFICATION</scope>
    <source>
        <tissue evidence="4">Silk gland</tissue>
    </source>
</reference>
<keyword evidence="2" id="KW-1133">Transmembrane helix</keyword>
<feature type="compositionally biased region" description="Basic residues" evidence="1">
    <location>
        <begin position="71"/>
        <end position="82"/>
    </location>
</feature>
<feature type="transmembrane region" description="Helical" evidence="2">
    <location>
        <begin position="25"/>
        <end position="45"/>
    </location>
</feature>
<dbReference type="RefSeq" id="XP_028035577.1">
    <property type="nucleotide sequence ID" value="XM_028179776.1"/>
</dbReference>
<proteinExistence type="predicted"/>
<dbReference type="GeneID" id="114246993"/>
<sequence length="118" mass="13356">MNRDFVYNHDRPSVWSRAGGVLNKWLWGLFCCGPPGVACYFCACYERPEDRTDRDTTRIHQATATTERLSRQHRPNAPRGRKSTAEMLSAVRCALSQLQGEPEPNLIVPTNEKPIEPG</sequence>
<accession>A0A6J2K3L5</accession>
<keyword evidence="2" id="KW-0472">Membrane</keyword>